<dbReference type="HOGENOM" id="CLU_044699_0_0_4"/>
<gene>
    <name evidence="2" type="ordered locus">RGE_04460</name>
</gene>
<keyword evidence="3" id="KW-1185">Reference proteome</keyword>
<dbReference type="AlphaFoldDB" id="I0HLA4"/>
<evidence type="ECO:0000313" key="3">
    <source>
        <dbReference type="Proteomes" id="UP000007883"/>
    </source>
</evidence>
<dbReference type="Gene3D" id="2.160.20.10">
    <property type="entry name" value="Single-stranded right-handed beta-helix, Pectin lyase-like"/>
    <property type="match status" value="1"/>
</dbReference>
<evidence type="ECO:0000313" key="2">
    <source>
        <dbReference type="EMBL" id="BAL93791.1"/>
    </source>
</evidence>
<dbReference type="RefSeq" id="WP_014426667.1">
    <property type="nucleotide sequence ID" value="NC_017075.1"/>
</dbReference>
<dbReference type="EMBL" id="AP012320">
    <property type="protein sequence ID" value="BAL93791.1"/>
    <property type="molecule type" value="Genomic_DNA"/>
</dbReference>
<dbReference type="eggNOG" id="COG3420">
    <property type="taxonomic scope" value="Bacteria"/>
</dbReference>
<keyword evidence="1" id="KW-0732">Signal</keyword>
<name>I0HLA4_RUBGI</name>
<dbReference type="STRING" id="983917.RGE_04460"/>
<reference evidence="2 3" key="1">
    <citation type="journal article" date="2012" name="J. Bacteriol.">
        <title>Complete genome sequence of phototrophic betaproteobacterium Rubrivivax gelatinosus IL144.</title>
        <authorList>
            <person name="Nagashima S."/>
            <person name="Kamimura A."/>
            <person name="Shimizu T."/>
            <person name="Nakamura-isaki S."/>
            <person name="Aono E."/>
            <person name="Sakamoto K."/>
            <person name="Ichikawa N."/>
            <person name="Nakazawa H."/>
            <person name="Sekine M."/>
            <person name="Yamazaki S."/>
            <person name="Fujita N."/>
            <person name="Shimada K."/>
            <person name="Hanada S."/>
            <person name="Nagashima K.V.P."/>
        </authorList>
    </citation>
    <scope>NUCLEOTIDE SEQUENCE [LARGE SCALE GENOMIC DNA]</scope>
    <source>
        <strain evidence="3">NBRC 100245 / IL144</strain>
    </source>
</reference>
<organism evidence="2 3">
    <name type="scientific">Rubrivivax gelatinosus (strain NBRC 100245 / IL144)</name>
    <dbReference type="NCBI Taxonomy" id="983917"/>
    <lineage>
        <taxon>Bacteria</taxon>
        <taxon>Pseudomonadati</taxon>
        <taxon>Pseudomonadota</taxon>
        <taxon>Betaproteobacteria</taxon>
        <taxon>Burkholderiales</taxon>
        <taxon>Sphaerotilaceae</taxon>
        <taxon>Rubrivivax</taxon>
    </lineage>
</organism>
<dbReference type="InterPro" id="IPR012334">
    <property type="entry name" value="Pectin_lyas_fold"/>
</dbReference>
<dbReference type="PATRIC" id="fig|983917.3.peg.438"/>
<evidence type="ECO:0008006" key="4">
    <source>
        <dbReference type="Google" id="ProtNLM"/>
    </source>
</evidence>
<sequence>MCPAQLLRRPHPRPPRPDRRRALAALAAGALLPHAAGAAAPLQVGPGRRFERIADAARAARDGDVVEVDAGEYRGDVAVFSQRRLTLRAVGGRVRLVAAGQAAEDKAIWVLRGGEFEVQGFDFEGCRVDSRNGAGIRFERGRLVARDCGFFANEMGLLTSNDPEAELVVERCEFAHNLRPDGHNHQLYAGTIRTLIARGCWLHHGTVGHLLKSRAASSLVLNNRLTDERGGRSSYELEFPNGGVAVVVGNLIQQSPGTDNPIVVSFGAEGYRPGPQALMLVHNTLVDERGGDSRFLRVAPGAEVELRAVNNLLCGEAQALEAAGPGEYRHNPRVARSAFADAAEYDYHPADARAVPADAVDCGRFRGADLAPTFEYRHPRGLAPLAGAARRPGALQQIAHA</sequence>
<dbReference type="KEGG" id="rge:RGE_04460"/>
<dbReference type="Proteomes" id="UP000007883">
    <property type="component" value="Chromosome"/>
</dbReference>
<evidence type="ECO:0000256" key="1">
    <source>
        <dbReference type="SAM" id="SignalP"/>
    </source>
</evidence>
<dbReference type="InterPro" id="IPR011050">
    <property type="entry name" value="Pectin_lyase_fold/virulence"/>
</dbReference>
<feature type="chain" id="PRO_5003628220" description="Parallel beta helix pectate lyase-like protein" evidence="1">
    <location>
        <begin position="39"/>
        <end position="401"/>
    </location>
</feature>
<dbReference type="SUPFAM" id="SSF51126">
    <property type="entry name" value="Pectin lyase-like"/>
    <property type="match status" value="1"/>
</dbReference>
<feature type="signal peptide" evidence="1">
    <location>
        <begin position="1"/>
        <end position="38"/>
    </location>
</feature>
<protein>
    <recommendedName>
        <fullName evidence="4">Parallel beta helix pectate lyase-like protein</fullName>
    </recommendedName>
</protein>
<proteinExistence type="predicted"/>
<accession>I0HLA4</accession>